<name>A0ABY1JB43_9BACT</name>
<reference evidence="4 5" key="1">
    <citation type="submission" date="2016-11" db="EMBL/GenBank/DDBJ databases">
        <authorList>
            <person name="Varghese N."/>
            <person name="Submissions S."/>
        </authorList>
    </citation>
    <scope>NUCLEOTIDE SEQUENCE [LARGE SCALE GENOMIC DNA]</scope>
    <source>
        <strain evidence="4 5">DSM 20664</strain>
    </source>
</reference>
<evidence type="ECO:0000313" key="5">
    <source>
        <dbReference type="Proteomes" id="UP000185093"/>
    </source>
</evidence>
<organism evidence="4 5">
    <name type="scientific">Acetomicrobium flavidum</name>
    <dbReference type="NCBI Taxonomy" id="49896"/>
    <lineage>
        <taxon>Bacteria</taxon>
        <taxon>Thermotogati</taxon>
        <taxon>Synergistota</taxon>
        <taxon>Synergistia</taxon>
        <taxon>Synergistales</taxon>
        <taxon>Acetomicrobiaceae</taxon>
        <taxon>Acetomicrobium</taxon>
    </lineage>
</organism>
<protein>
    <submittedName>
        <fullName evidence="4">CBS domain-containing protein</fullName>
    </submittedName>
</protein>
<evidence type="ECO:0000259" key="3">
    <source>
        <dbReference type="PROSITE" id="PS51371"/>
    </source>
</evidence>
<dbReference type="Pfam" id="PF00571">
    <property type="entry name" value="CBS"/>
    <property type="match status" value="2"/>
</dbReference>
<dbReference type="SUPFAM" id="SSF54631">
    <property type="entry name" value="CBS-domain pair"/>
    <property type="match status" value="1"/>
</dbReference>
<dbReference type="PROSITE" id="PS51371">
    <property type="entry name" value="CBS"/>
    <property type="match status" value="2"/>
</dbReference>
<keyword evidence="1 2" id="KW-0129">CBS domain</keyword>
<dbReference type="SMART" id="SM00116">
    <property type="entry name" value="CBS"/>
    <property type="match status" value="2"/>
</dbReference>
<dbReference type="InterPro" id="IPR051257">
    <property type="entry name" value="Diverse_CBS-Domain"/>
</dbReference>
<evidence type="ECO:0000256" key="1">
    <source>
        <dbReference type="ARBA" id="ARBA00023122"/>
    </source>
</evidence>
<dbReference type="PANTHER" id="PTHR43080:SF2">
    <property type="entry name" value="CBS DOMAIN-CONTAINING PROTEIN"/>
    <property type="match status" value="1"/>
</dbReference>
<keyword evidence="5" id="KW-1185">Reference proteome</keyword>
<dbReference type="InterPro" id="IPR046342">
    <property type="entry name" value="CBS_dom_sf"/>
</dbReference>
<comment type="caution">
    <text evidence="4">The sequence shown here is derived from an EMBL/GenBank/DDBJ whole genome shotgun (WGS) entry which is preliminary data.</text>
</comment>
<dbReference type="Gene3D" id="3.10.580.10">
    <property type="entry name" value="CBS-domain"/>
    <property type="match status" value="1"/>
</dbReference>
<gene>
    <name evidence="4" type="ORF">SAMN05444368_0311</name>
</gene>
<dbReference type="InterPro" id="IPR000644">
    <property type="entry name" value="CBS_dom"/>
</dbReference>
<proteinExistence type="predicted"/>
<accession>A0ABY1JB43</accession>
<feature type="domain" description="CBS" evidence="3">
    <location>
        <begin position="97"/>
        <end position="154"/>
    </location>
</feature>
<evidence type="ECO:0000313" key="4">
    <source>
        <dbReference type="EMBL" id="SIN63065.1"/>
    </source>
</evidence>
<feature type="domain" description="CBS" evidence="3">
    <location>
        <begin position="9"/>
        <end position="66"/>
    </location>
</feature>
<dbReference type="Proteomes" id="UP000185093">
    <property type="component" value="Unassembled WGS sequence"/>
</dbReference>
<dbReference type="PANTHER" id="PTHR43080">
    <property type="entry name" value="CBS DOMAIN-CONTAINING PROTEIN CBSX3, MITOCHONDRIAL"/>
    <property type="match status" value="1"/>
</dbReference>
<sequence length="154" mass="17096">MGITALDIMQKDLTALSKEDFIVDAVKMFYIHKVTGVPVIEGNWCLVGFISESDIIKAALPTYLETITSSAFLDKEGELGLFDKIHGIGFRKVEDFMTKEVIYVEPSASLMSVADLMIRKRIKRLPVVQNGKLMGIIDRSAFCEFLMEGGVLDG</sequence>
<dbReference type="RefSeq" id="WP_014806683.1">
    <property type="nucleotide sequence ID" value="NZ_DAONBL010000001.1"/>
</dbReference>
<dbReference type="EMBL" id="FSQZ01000001">
    <property type="protein sequence ID" value="SIN63065.1"/>
    <property type="molecule type" value="Genomic_DNA"/>
</dbReference>
<evidence type="ECO:0000256" key="2">
    <source>
        <dbReference type="PROSITE-ProRule" id="PRU00703"/>
    </source>
</evidence>